<accession>A0AAI9T8P4</accession>
<dbReference type="AlphaFoldDB" id="A0AAI9T8P4"/>
<dbReference type="Proteomes" id="UP001227192">
    <property type="component" value="Unassembled WGS sequence"/>
</dbReference>
<dbReference type="EMBL" id="LACB01000571">
    <property type="protein sequence ID" value="KAJ9482361.1"/>
    <property type="molecule type" value="Genomic_DNA"/>
</dbReference>
<protein>
    <submittedName>
        <fullName evidence="2">Uncharacterized protein</fullName>
    </submittedName>
</protein>
<evidence type="ECO:0000313" key="3">
    <source>
        <dbReference type="Proteomes" id="UP001227192"/>
    </source>
</evidence>
<evidence type="ECO:0000256" key="1">
    <source>
        <dbReference type="SAM" id="MobiDB-lite"/>
    </source>
</evidence>
<organism evidence="2 3">
    <name type="scientific">Penicillium thymicola</name>
    <dbReference type="NCBI Taxonomy" id="293382"/>
    <lineage>
        <taxon>Eukaryota</taxon>
        <taxon>Fungi</taxon>
        <taxon>Dikarya</taxon>
        <taxon>Ascomycota</taxon>
        <taxon>Pezizomycotina</taxon>
        <taxon>Eurotiomycetes</taxon>
        <taxon>Eurotiomycetidae</taxon>
        <taxon>Eurotiales</taxon>
        <taxon>Aspergillaceae</taxon>
        <taxon>Penicillium</taxon>
    </lineage>
</organism>
<reference evidence="2" key="1">
    <citation type="submission" date="2015-06" db="EMBL/GenBank/DDBJ databases">
        <authorList>
            <person name="Nguyen H."/>
        </authorList>
    </citation>
    <scope>NUCLEOTIDE SEQUENCE</scope>
    <source>
        <strain evidence="2">DAOM 180753</strain>
    </source>
</reference>
<gene>
    <name evidence="2" type="ORF">VN97_g11077</name>
</gene>
<reference evidence="2" key="2">
    <citation type="journal article" date="2016" name="Fungal Biol.">
        <title>Ochratoxin A production by Penicillium thymicola.</title>
        <authorList>
            <person name="Nguyen H.D.T."/>
            <person name="McMullin D.R."/>
            <person name="Ponomareva E."/>
            <person name="Riley R."/>
            <person name="Pomraning K.R."/>
            <person name="Baker S.E."/>
            <person name="Seifert K.A."/>
        </authorList>
    </citation>
    <scope>NUCLEOTIDE SEQUENCE</scope>
    <source>
        <strain evidence="2">DAOM 180753</strain>
    </source>
</reference>
<proteinExistence type="predicted"/>
<sequence>MLQAHAFGMARVMLHKVQKQSEMFEGYRASLENQKAMLRRVMDALHLDAMDEPSDENSVSSSSSSKLELDEIDIETRQPTQWDPPGQRNDDT</sequence>
<name>A0AAI9T8P4_PENTH</name>
<evidence type="ECO:0000313" key="2">
    <source>
        <dbReference type="EMBL" id="KAJ9482361.1"/>
    </source>
</evidence>
<feature type="region of interest" description="Disordered" evidence="1">
    <location>
        <begin position="47"/>
        <end position="92"/>
    </location>
</feature>
<keyword evidence="3" id="KW-1185">Reference proteome</keyword>
<comment type="caution">
    <text evidence="2">The sequence shown here is derived from an EMBL/GenBank/DDBJ whole genome shotgun (WGS) entry which is preliminary data.</text>
</comment>